<organism evidence="1">
    <name type="scientific">Ensete ventricosum</name>
    <name type="common">Abyssinian banana</name>
    <name type="synonym">Musa ensete</name>
    <dbReference type="NCBI Taxonomy" id="4639"/>
    <lineage>
        <taxon>Eukaryota</taxon>
        <taxon>Viridiplantae</taxon>
        <taxon>Streptophyta</taxon>
        <taxon>Embryophyta</taxon>
        <taxon>Tracheophyta</taxon>
        <taxon>Spermatophyta</taxon>
        <taxon>Magnoliopsida</taxon>
        <taxon>Liliopsida</taxon>
        <taxon>Zingiberales</taxon>
        <taxon>Musaceae</taxon>
        <taxon>Ensete</taxon>
    </lineage>
</organism>
<protein>
    <submittedName>
        <fullName evidence="1">Uncharacterized protein</fullName>
    </submittedName>
</protein>
<proteinExistence type="predicted"/>
<evidence type="ECO:0000313" key="1">
    <source>
        <dbReference type="EMBL" id="RZR74651.1"/>
    </source>
</evidence>
<accession>A0A445MKK4</accession>
<dbReference type="Proteomes" id="UP000290560">
    <property type="component" value="Unassembled WGS sequence"/>
</dbReference>
<name>A0A445MKK4_ENSVE</name>
<gene>
    <name evidence="1" type="ORF">BHM03_00040545</name>
</gene>
<dbReference type="EMBL" id="KV876332">
    <property type="protein sequence ID" value="RZR74651.1"/>
    <property type="molecule type" value="Genomic_DNA"/>
</dbReference>
<dbReference type="AlphaFoldDB" id="A0A445MKK4"/>
<sequence length="144" mass="15196">MHRDLPPRHRGSRCNLHAPAVPLYVITNNHKHGAGSSFYLKGCANPLLAPICVVAAAVAALCRWRRCTSSVPQLASWRRRLVRALPQLAAGPCELATAPEGGRPMRAAAPVGGRLLQGAWLQPAAPIVGGLAAAGRPLAGRPWL</sequence>
<reference evidence="1" key="1">
    <citation type="journal article" date="2018" name="Data Brief">
        <title>Genome sequence data from 17 accessions of Ensete ventricosum, a staple food crop for millions in Ethiopia.</title>
        <authorList>
            <person name="Yemataw Z."/>
            <person name="Muzemil S."/>
            <person name="Ambachew D."/>
            <person name="Tripathi L."/>
            <person name="Tesfaye K."/>
            <person name="Chala A."/>
            <person name="Farbos A."/>
            <person name="O'Neill P."/>
            <person name="Moore K."/>
            <person name="Grant M."/>
            <person name="Studholme D.J."/>
        </authorList>
    </citation>
    <scope>NUCLEOTIDE SEQUENCE [LARGE SCALE GENOMIC DNA]</scope>
    <source>
        <tissue evidence="1">Leaf</tissue>
    </source>
</reference>